<evidence type="ECO:0000259" key="3">
    <source>
        <dbReference type="Pfam" id="PF05970"/>
    </source>
</evidence>
<evidence type="ECO:0000256" key="2">
    <source>
        <dbReference type="SAM" id="MobiDB-lite"/>
    </source>
</evidence>
<sequence length="1397" mass="158812">MCCMRGKVKLPLLKEPPALLQRLLTSDDAVSKHYRDNIRPINMMFSFTSLGGKIDNSINAVQGPKIFKLHGENYHLIGSMKPNQNEKAKFSQLYIHDTQNEVDNRISALSGNSGKSRIRPDVVASIMEMLRECNVHVKTFRNAMDRFNNDEETEEVSLVLIHSRLKDGRVYNLPTSSEVAALVVGDFQQNMDKRDIILEKTSGKLKRISELHPCYLPLQYPLIFPYGEDGFRLGIKHGFTGPTKNKKPNITMREYFAYRIQVRNVGSQVLHLSRRLLQQFLVDAYTMIESHRLRFIRKNQSNLRTLKFSKFVEAANQGQATLAIEGNRIIIPSSFTGGPRYMHQMYLDAMTICKYFGFPDLFITFTCNPKWPELNRYFEKYKLKSEDRPELCCRLFKVKLDSLMDDLTKKHLLGKTVSAIYTIEFQKRGLPHAHILLFMDSKHKLPQADDIDGIISAEIPDKASEPRLYEVVKDLMIHGPCGVVNKNSPCMQDGRCSKFFPRKNVEKTTVDSQGYPVYRRRDNGAFIEKKGIQCDNTFVVPYNKKLLLAYNAHINVEWCNQSRSIKYLFKYINKGQDRVTGTVTQKNGNQPQGESNGRQTAGPQNVDGNAAEDPQVDEIKNYFDARYISTCESAWRILAFPTQYRSTPVEKLTFHLEGEQAVIYKEGDSVKSVMDRVQSTKTMFLAWFDCCIIYPEARELTYAELPTRFVYDGKQKAWNPRKKGFSIGRLTPVSPSSGEYYFLRVLLNKVRGPTCYEDIKTVKSIVQSSFEDACYELGLLDDDKEYIEGLKECSFWASSGYVRNLFAKMLLSGCLSTPKLVWEATKDLLSEDVLYNERKRRRYPGLILSEEEILNCTLIMIENILRSKNSSLNNWETMPKPVDNLNSFSENLLLQEELNYPKDELRLQHDEWIGKLTDEQRSVYDQIIGAVLNKKGGVFFVYGFGGTGKTFLWNILSAAIRSQGEIVLNVASSGIASLLLPGGRTAHSRFGIPINPDEFSTCKIQPGSNQAELIARSSLIIWDEAPMMSKHCFEALDRTMADIMKSGEGTPFGGKVVVFGGDFRQILPVIPRGNRADIVMATLNSSFLWKHCKVLELTKNMRLMAETDLRSAEEIKLFSKWILDLGDGKINEPNSGETMIEIPKDLLIKECNDPIQAIVSEVYGNTFKDSKDPLFFQERAILCPTNADVEVINNYMLDRLTGEERVYLSSDSIDPSDLNSKDDSVFSPEFLNSIKVSGLPNHALRLRIGTPVMILRNIDPTEGLCNGTRLQITQLANHIIGAKFITGTRVGEKVFLYRLLIEPSDASLPFKMRRRQFPLKVAFAMTINKSQGQTLGNVGLYLPKPVFSHGQLYVAVSRVKSRKGLKILITDKDGKNQDSTMNVVYKEVFQNLFDSDM</sequence>
<evidence type="ECO:0000313" key="7">
    <source>
        <dbReference type="Proteomes" id="UP000264353"/>
    </source>
</evidence>
<dbReference type="InterPro" id="IPR027417">
    <property type="entry name" value="P-loop_NTPase"/>
</dbReference>
<keyword evidence="1" id="KW-0227">DNA damage</keyword>
<keyword evidence="1" id="KW-0233">DNA recombination</keyword>
<protein>
    <recommendedName>
        <fullName evidence="1">ATP-dependent DNA helicase</fullName>
        <ecNumber evidence="1">5.6.2.3</ecNumber>
    </recommendedName>
</protein>
<dbReference type="FunFam" id="3.40.50.300:FF:002884">
    <property type="entry name" value="ATP-dependent DNA helicase"/>
    <property type="match status" value="1"/>
</dbReference>
<dbReference type="Pfam" id="PF05970">
    <property type="entry name" value="PIF1"/>
    <property type="match status" value="1"/>
</dbReference>
<dbReference type="InterPro" id="IPR025476">
    <property type="entry name" value="Helitron_helicase-like"/>
</dbReference>
<comment type="similarity">
    <text evidence="1">Belongs to the helicase family.</text>
</comment>
<keyword evidence="1" id="KW-0067">ATP-binding</keyword>
<dbReference type="Gene3D" id="3.40.50.300">
    <property type="entry name" value="P-loop containing nucleotide triphosphate hydrolases"/>
    <property type="match status" value="2"/>
</dbReference>
<evidence type="ECO:0000259" key="5">
    <source>
        <dbReference type="Pfam" id="PF21530"/>
    </source>
</evidence>
<comment type="catalytic activity">
    <reaction evidence="1">
        <text>ATP + H2O = ADP + phosphate + H(+)</text>
        <dbReference type="Rhea" id="RHEA:13065"/>
        <dbReference type="ChEBI" id="CHEBI:15377"/>
        <dbReference type="ChEBI" id="CHEBI:15378"/>
        <dbReference type="ChEBI" id="CHEBI:30616"/>
        <dbReference type="ChEBI" id="CHEBI:43474"/>
        <dbReference type="ChEBI" id="CHEBI:456216"/>
        <dbReference type="EC" id="5.6.2.3"/>
    </reaction>
</comment>
<keyword evidence="1" id="KW-0234">DNA repair</keyword>
<gene>
    <name evidence="6" type="ORF">BRARA_E01052</name>
</gene>
<feature type="domain" description="DNA helicase Pif1-like DEAD-box helicase" evidence="3">
    <location>
        <begin position="915"/>
        <end position="1135"/>
    </location>
</feature>
<proteinExistence type="inferred from homology"/>
<comment type="cofactor">
    <cofactor evidence="1">
        <name>Mg(2+)</name>
        <dbReference type="ChEBI" id="CHEBI:18420"/>
    </cofactor>
</comment>
<dbReference type="GO" id="GO:0043139">
    <property type="term" value="F:5'-3' DNA helicase activity"/>
    <property type="evidence" value="ECO:0007669"/>
    <property type="project" value="UniProtKB-EC"/>
</dbReference>
<dbReference type="PANTHER" id="PTHR10492:SF101">
    <property type="entry name" value="ATP-DEPENDENT DNA HELICASE"/>
    <property type="match status" value="1"/>
</dbReference>
<dbReference type="PANTHER" id="PTHR10492">
    <property type="match status" value="1"/>
</dbReference>
<feature type="domain" description="Helitron helicase-like" evidence="4">
    <location>
        <begin position="255"/>
        <end position="437"/>
    </location>
</feature>
<feature type="region of interest" description="Disordered" evidence="2">
    <location>
        <begin position="581"/>
        <end position="611"/>
    </location>
</feature>
<dbReference type="InterPro" id="IPR049163">
    <property type="entry name" value="Pif1-like_2B_dom"/>
</dbReference>
<dbReference type="Pfam" id="PF21530">
    <property type="entry name" value="Pif1_2B_dom"/>
    <property type="match status" value="1"/>
</dbReference>
<keyword evidence="1" id="KW-0347">Helicase</keyword>
<dbReference type="InterPro" id="IPR010285">
    <property type="entry name" value="DNA_helicase_pif1-like_DEAD"/>
</dbReference>
<dbReference type="GO" id="GO:0016887">
    <property type="term" value="F:ATP hydrolysis activity"/>
    <property type="evidence" value="ECO:0007669"/>
    <property type="project" value="RHEA"/>
</dbReference>
<dbReference type="Proteomes" id="UP000264353">
    <property type="component" value="Chromosome A5"/>
</dbReference>
<name>A0A397Z8G1_BRACM</name>
<reference evidence="6 7" key="1">
    <citation type="submission" date="2018-06" db="EMBL/GenBank/DDBJ databases">
        <title>WGS assembly of Brassica rapa FPsc.</title>
        <authorList>
            <person name="Bowman J."/>
            <person name="Kohchi T."/>
            <person name="Yamato K."/>
            <person name="Jenkins J."/>
            <person name="Shu S."/>
            <person name="Ishizaki K."/>
            <person name="Yamaoka S."/>
            <person name="Nishihama R."/>
            <person name="Nakamura Y."/>
            <person name="Berger F."/>
            <person name="Adam C."/>
            <person name="Aki S."/>
            <person name="Althoff F."/>
            <person name="Araki T."/>
            <person name="Arteaga-Vazquez M."/>
            <person name="Balasubrmanian S."/>
            <person name="Bauer D."/>
            <person name="Boehm C."/>
            <person name="Briginshaw L."/>
            <person name="Caballero-Perez J."/>
            <person name="Catarino B."/>
            <person name="Chen F."/>
            <person name="Chiyoda S."/>
            <person name="Chovatia M."/>
            <person name="Davies K."/>
            <person name="Delmans M."/>
            <person name="Demura T."/>
            <person name="Dierschke T."/>
            <person name="Dolan L."/>
            <person name="Dorantes-Acosta A."/>
            <person name="Eklund D."/>
            <person name="Florent S."/>
            <person name="Flores-Sandoval E."/>
            <person name="Fujiyama A."/>
            <person name="Fukuzawa H."/>
            <person name="Galik B."/>
            <person name="Grimanelli D."/>
            <person name="Grimwood J."/>
            <person name="Grossniklaus U."/>
            <person name="Hamada T."/>
            <person name="Haseloff J."/>
            <person name="Hetherington A."/>
            <person name="Higo A."/>
            <person name="Hirakawa Y."/>
            <person name="Hundley H."/>
            <person name="Ikeda Y."/>
            <person name="Inoue K."/>
            <person name="Inoue S."/>
            <person name="Ishida S."/>
            <person name="Jia Q."/>
            <person name="Kakita M."/>
            <person name="Kanazawa T."/>
            <person name="Kawai Y."/>
            <person name="Kawashima T."/>
            <person name="Kennedy M."/>
            <person name="Kinose K."/>
            <person name="Kinoshita T."/>
            <person name="Kohara Y."/>
            <person name="Koide E."/>
            <person name="Komatsu K."/>
            <person name="Kopischke S."/>
            <person name="Kubo M."/>
            <person name="Kyozuka J."/>
            <person name="Lagercrantz U."/>
            <person name="Lin S."/>
            <person name="Lindquist E."/>
            <person name="Lipzen A."/>
            <person name="Lu C."/>
            <person name="Luna E."/>
            <person name="Martienssen R."/>
            <person name="Minamino N."/>
            <person name="Mizutani M."/>
            <person name="Mizutani M."/>
            <person name="Mochizuki N."/>
            <person name="Monte I."/>
            <person name="Mosher R."/>
            <person name="Nagasaki H."/>
            <person name="Nakagami H."/>
            <person name="Naramoto S."/>
            <person name="Nishitani K."/>
            <person name="Ohtani M."/>
            <person name="Okamoto T."/>
            <person name="Okumura M."/>
            <person name="Phillips J."/>
            <person name="Pollak B."/>
            <person name="Reinders A."/>
            <person name="Roevekamp M."/>
            <person name="Sano R."/>
            <person name="Sawa S."/>
            <person name="Schmid M."/>
            <person name="Shirakawa M."/>
            <person name="Solano R."/>
            <person name="Spunde A."/>
            <person name="Suetsugu N."/>
            <person name="Sugano S."/>
            <person name="Sugiyama A."/>
            <person name="Sun R."/>
            <person name="Suzuki Y."/>
            <person name="Takenaka M."/>
            <person name="Takezawa D."/>
            <person name="Tomogane H."/>
            <person name="Tsuzuki M."/>
            <person name="Ueda T."/>
            <person name="Umeda M."/>
            <person name="Ward J."/>
            <person name="Watanabe Y."/>
            <person name="Yazaki K."/>
            <person name="Yokoyama R."/>
            <person name="Yoshitake Y."/>
            <person name="Yotsui I."/>
            <person name="Zachgo S."/>
            <person name="Schmutz J."/>
        </authorList>
    </citation>
    <scope>NUCLEOTIDE SEQUENCE [LARGE SCALE GENOMIC DNA]</scope>
    <source>
        <strain evidence="7">cv. B-3</strain>
    </source>
</reference>
<dbReference type="GO" id="GO:0006310">
    <property type="term" value="P:DNA recombination"/>
    <property type="evidence" value="ECO:0007669"/>
    <property type="project" value="UniProtKB-KW"/>
</dbReference>
<dbReference type="CDD" id="cd18809">
    <property type="entry name" value="SF1_C_RecD"/>
    <property type="match status" value="1"/>
</dbReference>
<dbReference type="EMBL" id="CM010632">
    <property type="protein sequence ID" value="RID61949.1"/>
    <property type="molecule type" value="Genomic_DNA"/>
</dbReference>
<accession>A0A397Z8G1</accession>
<evidence type="ECO:0000259" key="4">
    <source>
        <dbReference type="Pfam" id="PF14214"/>
    </source>
</evidence>
<organism evidence="6 7">
    <name type="scientific">Brassica campestris</name>
    <name type="common">Field mustard</name>
    <dbReference type="NCBI Taxonomy" id="3711"/>
    <lineage>
        <taxon>Eukaryota</taxon>
        <taxon>Viridiplantae</taxon>
        <taxon>Streptophyta</taxon>
        <taxon>Embryophyta</taxon>
        <taxon>Tracheophyta</taxon>
        <taxon>Spermatophyta</taxon>
        <taxon>Magnoliopsida</taxon>
        <taxon>eudicotyledons</taxon>
        <taxon>Gunneridae</taxon>
        <taxon>Pentapetalae</taxon>
        <taxon>rosids</taxon>
        <taxon>malvids</taxon>
        <taxon>Brassicales</taxon>
        <taxon>Brassicaceae</taxon>
        <taxon>Brassiceae</taxon>
        <taxon>Brassica</taxon>
    </lineage>
</organism>
<dbReference type="GO" id="GO:0006281">
    <property type="term" value="P:DNA repair"/>
    <property type="evidence" value="ECO:0007669"/>
    <property type="project" value="UniProtKB-KW"/>
</dbReference>
<dbReference type="GO" id="GO:0000723">
    <property type="term" value="P:telomere maintenance"/>
    <property type="evidence" value="ECO:0007669"/>
    <property type="project" value="InterPro"/>
</dbReference>
<dbReference type="GO" id="GO:0005524">
    <property type="term" value="F:ATP binding"/>
    <property type="evidence" value="ECO:0007669"/>
    <property type="project" value="UniProtKB-KW"/>
</dbReference>
<evidence type="ECO:0000256" key="1">
    <source>
        <dbReference type="RuleBase" id="RU363044"/>
    </source>
</evidence>
<feature type="domain" description="DNA helicase Pif1-like 2B" evidence="5">
    <location>
        <begin position="1229"/>
        <end position="1275"/>
    </location>
</feature>
<evidence type="ECO:0000313" key="6">
    <source>
        <dbReference type="EMBL" id="RID61949.1"/>
    </source>
</evidence>
<dbReference type="EC" id="5.6.2.3" evidence="1"/>
<dbReference type="SUPFAM" id="SSF52540">
    <property type="entry name" value="P-loop containing nucleoside triphosphate hydrolases"/>
    <property type="match status" value="2"/>
</dbReference>
<feature type="compositionally biased region" description="Polar residues" evidence="2">
    <location>
        <begin position="581"/>
        <end position="607"/>
    </location>
</feature>
<dbReference type="Pfam" id="PF14214">
    <property type="entry name" value="Helitron_like_N"/>
    <property type="match status" value="1"/>
</dbReference>
<keyword evidence="1" id="KW-0547">Nucleotide-binding</keyword>
<keyword evidence="1" id="KW-0378">Hydrolase</keyword>